<reference evidence="2" key="1">
    <citation type="submission" date="2023-03" db="EMBL/GenBank/DDBJ databases">
        <title>Massive genome expansion in bonnet fungi (Mycena s.s.) driven by repeated elements and novel gene families across ecological guilds.</title>
        <authorList>
            <consortium name="Lawrence Berkeley National Laboratory"/>
            <person name="Harder C.B."/>
            <person name="Miyauchi S."/>
            <person name="Viragh M."/>
            <person name="Kuo A."/>
            <person name="Thoen E."/>
            <person name="Andreopoulos B."/>
            <person name="Lu D."/>
            <person name="Skrede I."/>
            <person name="Drula E."/>
            <person name="Henrissat B."/>
            <person name="Morin E."/>
            <person name="Kohler A."/>
            <person name="Barry K."/>
            <person name="LaButti K."/>
            <person name="Morin E."/>
            <person name="Salamov A."/>
            <person name="Lipzen A."/>
            <person name="Mereny Z."/>
            <person name="Hegedus B."/>
            <person name="Baldrian P."/>
            <person name="Stursova M."/>
            <person name="Weitz H."/>
            <person name="Taylor A."/>
            <person name="Grigoriev I.V."/>
            <person name="Nagy L.G."/>
            <person name="Martin F."/>
            <person name="Kauserud H."/>
        </authorList>
    </citation>
    <scope>NUCLEOTIDE SEQUENCE</scope>
    <source>
        <strain evidence="2">CBHHK182m</strain>
    </source>
</reference>
<dbReference type="SUPFAM" id="SSF53098">
    <property type="entry name" value="Ribonuclease H-like"/>
    <property type="match status" value="1"/>
</dbReference>
<keyword evidence="3" id="KW-1185">Reference proteome</keyword>
<name>A0AAD7I0K0_9AGAR</name>
<dbReference type="Proteomes" id="UP001215598">
    <property type="component" value="Unassembled WGS sequence"/>
</dbReference>
<sequence length="701" mass="78870">MSQNQRLARQAVQPVVQPLPSLPQLPGGLADPRMTLNIPHAAHVPAGPAPSQAVMWDPPGQQEFAEDLCKLFIACNIAWNSANNPQLLLFFSKYLPAAKIPDRRVLSGRVLDTLVGQIETEMKGQVSGKLGMGQCDGWKTGAQASIVMTSVTVEAKLHLIAAHDVSPERKSANNLLEIVLADIEYCETEFGIVFVGYCTDNGGDAMGMRTRLKIVRPKFLVPPCWGHQVNLVVVEVLKLKVPCMAAIDEGTAIARWFTNHSRALGLLKEQEKLTERFKATHHILTLIFPVISCWVYHFLAVRRLLTLSSAICPLYLVDYDNLIRCAGPKRDAMDRAKAVLAPIGDPQFWKNLTEVKIILEPLAITAKCMQIPDAGLDQVLLMLGNLYRIYGASSMPSRVRTCVQRSLEKRWRAMERPAFILALFLNPYIRASAFSRNNPAVKPIALYNVAKQLFTRFFNVEPDLDFHKAFFDYTNDRKEFSAEYMGLEMMKQMYENEGQRVNVAQVWERLDTGAPNGRNGLTRLAIRLSSVVTNSAGSERGFSNFGIILSKLRTQLSIQKVRKMQTIDADLKRKHDELGMKTDRIKRKFARFAEQFTLSQSANMDYEATESFAGLSTQLVRGAEEEGLLEGDVEEENSDDDEEDSDRIHSPTLYNLKQLFQYPADEAETLANRLGFYWQGGVKDLQEELELYDLLMEDDDD</sequence>
<gene>
    <name evidence="2" type="ORF">B0H16DRAFT_1427434</name>
</gene>
<feature type="region of interest" description="Disordered" evidence="1">
    <location>
        <begin position="627"/>
        <end position="648"/>
    </location>
</feature>
<feature type="compositionally biased region" description="Acidic residues" evidence="1">
    <location>
        <begin position="627"/>
        <end position="645"/>
    </location>
</feature>
<accession>A0AAD7I0K0</accession>
<dbReference type="InterPro" id="IPR012337">
    <property type="entry name" value="RNaseH-like_sf"/>
</dbReference>
<dbReference type="EMBL" id="JARKIB010000152">
    <property type="protein sequence ID" value="KAJ7731497.1"/>
    <property type="molecule type" value="Genomic_DNA"/>
</dbReference>
<dbReference type="AlphaFoldDB" id="A0AAD7I0K0"/>
<proteinExistence type="predicted"/>
<protein>
    <submittedName>
        <fullName evidence="2">Ribonuclease H-like domain-containing protein</fullName>
    </submittedName>
</protein>
<organism evidence="2 3">
    <name type="scientific">Mycena metata</name>
    <dbReference type="NCBI Taxonomy" id="1033252"/>
    <lineage>
        <taxon>Eukaryota</taxon>
        <taxon>Fungi</taxon>
        <taxon>Dikarya</taxon>
        <taxon>Basidiomycota</taxon>
        <taxon>Agaricomycotina</taxon>
        <taxon>Agaricomycetes</taxon>
        <taxon>Agaricomycetidae</taxon>
        <taxon>Agaricales</taxon>
        <taxon>Marasmiineae</taxon>
        <taxon>Mycenaceae</taxon>
        <taxon>Mycena</taxon>
    </lineage>
</organism>
<evidence type="ECO:0000313" key="3">
    <source>
        <dbReference type="Proteomes" id="UP001215598"/>
    </source>
</evidence>
<evidence type="ECO:0000256" key="1">
    <source>
        <dbReference type="SAM" id="MobiDB-lite"/>
    </source>
</evidence>
<evidence type="ECO:0000313" key="2">
    <source>
        <dbReference type="EMBL" id="KAJ7731497.1"/>
    </source>
</evidence>
<comment type="caution">
    <text evidence="2">The sequence shown here is derived from an EMBL/GenBank/DDBJ whole genome shotgun (WGS) entry which is preliminary data.</text>
</comment>